<accession>A0A6J5SP81</accession>
<dbReference type="EMBL" id="LR797439">
    <property type="protein sequence ID" value="CAB4217010.1"/>
    <property type="molecule type" value="Genomic_DNA"/>
</dbReference>
<evidence type="ECO:0000313" key="1">
    <source>
        <dbReference type="EMBL" id="CAB4185947.1"/>
    </source>
</evidence>
<evidence type="ECO:0000313" key="2">
    <source>
        <dbReference type="EMBL" id="CAB4217010.1"/>
    </source>
</evidence>
<name>A0A6J5SP81_9CAUD</name>
<protein>
    <submittedName>
        <fullName evidence="2">Uncharacterized protein</fullName>
    </submittedName>
</protein>
<sequence length="77" mass="8621">MLGEPPGSGQFAWRCIECEAAGYGGSSAFTTHYLRNHSEPTPTYLSYLREARNEHGLRGAAAYQWAHAAWAEYEKNQ</sequence>
<proteinExistence type="predicted"/>
<reference evidence="2" key="1">
    <citation type="submission" date="2020-05" db="EMBL/GenBank/DDBJ databases">
        <authorList>
            <person name="Chiriac C."/>
            <person name="Salcher M."/>
            <person name="Ghai R."/>
            <person name="Kavagutti S V."/>
        </authorList>
    </citation>
    <scope>NUCLEOTIDE SEQUENCE</scope>
</reference>
<organism evidence="2">
    <name type="scientific">uncultured Caudovirales phage</name>
    <dbReference type="NCBI Taxonomy" id="2100421"/>
    <lineage>
        <taxon>Viruses</taxon>
        <taxon>Duplodnaviria</taxon>
        <taxon>Heunggongvirae</taxon>
        <taxon>Uroviricota</taxon>
        <taxon>Caudoviricetes</taxon>
        <taxon>Peduoviridae</taxon>
        <taxon>Maltschvirus</taxon>
        <taxon>Maltschvirus maltsch</taxon>
    </lineage>
</organism>
<gene>
    <name evidence="1" type="ORF">UFOVP1143_15</name>
    <name evidence="2" type="ORF">UFOVP1504_9</name>
</gene>
<dbReference type="EMBL" id="LR797083">
    <property type="protein sequence ID" value="CAB4185947.1"/>
    <property type="molecule type" value="Genomic_DNA"/>
</dbReference>